<comment type="caution">
    <text evidence="1">The sequence shown here is derived from an EMBL/GenBank/DDBJ whole genome shotgun (WGS) entry which is preliminary data.</text>
</comment>
<evidence type="ECO:0000313" key="1">
    <source>
        <dbReference type="EMBL" id="KAJ9124544.1"/>
    </source>
</evidence>
<dbReference type="EMBL" id="JASBWV010000010">
    <property type="protein sequence ID" value="KAJ9124544.1"/>
    <property type="molecule type" value="Genomic_DNA"/>
</dbReference>
<evidence type="ECO:0000313" key="2">
    <source>
        <dbReference type="Proteomes" id="UP001234202"/>
    </source>
</evidence>
<protein>
    <submittedName>
        <fullName evidence="1">Uncharacterized protein</fullName>
    </submittedName>
</protein>
<keyword evidence="2" id="KW-1185">Reference proteome</keyword>
<gene>
    <name evidence="1" type="ORF">QFC24_003336</name>
</gene>
<reference evidence="1" key="1">
    <citation type="submission" date="2023-04" db="EMBL/GenBank/DDBJ databases">
        <title>Draft Genome sequencing of Naganishia species isolated from polar environments using Oxford Nanopore Technology.</title>
        <authorList>
            <person name="Leo P."/>
            <person name="Venkateswaran K."/>
        </authorList>
    </citation>
    <scope>NUCLEOTIDE SEQUENCE</scope>
    <source>
        <strain evidence="1">DBVPG 5303</strain>
    </source>
</reference>
<proteinExistence type="predicted"/>
<name>A0ACC2XMF3_9TREE</name>
<dbReference type="Proteomes" id="UP001234202">
    <property type="component" value="Unassembled WGS sequence"/>
</dbReference>
<sequence length="289" mass="31925">MHSLIQAIRPPPAADKNEITTTRNVQRALAARVQDLSAAFRKKQKVYMQQLQGHAIKNKDLLTASGAITLKGPERFEELEDDIRDSHAQLSQTQTQTQQPRYWENAGETVIRQRDKEITQLAQSIADLGDLFRDMANLVVEQGTVLDSVEYNVEVAATELKGAVDELRVAQKYQRRTGKRKCILLLILMILALVLVLIYKPRGGGGSSHRPPASPSSPILADEDGTKIITNNTSEGMVPSATRHYATLHPSAAKIRPPSIPKPKPSRKPRPRPSRSRSSRPPANQTAVG</sequence>
<accession>A0ACC2XMF3</accession>
<organism evidence="1 2">
    <name type="scientific">Naganishia onofrii</name>
    <dbReference type="NCBI Taxonomy" id="1851511"/>
    <lineage>
        <taxon>Eukaryota</taxon>
        <taxon>Fungi</taxon>
        <taxon>Dikarya</taxon>
        <taxon>Basidiomycota</taxon>
        <taxon>Agaricomycotina</taxon>
        <taxon>Tremellomycetes</taxon>
        <taxon>Filobasidiales</taxon>
        <taxon>Filobasidiaceae</taxon>
        <taxon>Naganishia</taxon>
    </lineage>
</organism>